<dbReference type="FunFam" id="1.10.10.820:FF:000001">
    <property type="entry name" value="Myosin heavy chain"/>
    <property type="match status" value="1"/>
</dbReference>
<dbReference type="Gene3D" id="1.20.120.720">
    <property type="entry name" value="Myosin VI head, motor domain, U50 subdomain"/>
    <property type="match status" value="1"/>
</dbReference>
<keyword evidence="1 6" id="KW-0547">Nucleotide-binding</keyword>
<dbReference type="GO" id="GO:0016020">
    <property type="term" value="C:membrane"/>
    <property type="evidence" value="ECO:0007669"/>
    <property type="project" value="TreeGrafter"/>
</dbReference>
<sequence>MSSGESGAGKTETAKIAMQYLAALGGGSGIEYEILKTNPILEAFGNAKTSRNNNSSRFGKLIEIHFSETGKISGAKIQTSHSSNLCTEQSRVVQCADGERSYHIFYQLCAGAPLDLRENLNLGSADDYKYLRQSNCHSISGVDDAEQFRIVKEALDIVHVSKEDQEIVFAMLAAVLWLGNVSFTAIDNENHVEPVVDEDLQKNWHTFHYGIPYCGASLGNTPNFTSSPFALQSRGRDPAVALEVLPLGPSILAWPQITVVPIATGLRSVLST</sequence>
<dbReference type="Proteomes" id="UP000585474">
    <property type="component" value="Unassembled WGS sequence"/>
</dbReference>
<keyword evidence="9" id="KW-1185">Reference proteome</keyword>
<dbReference type="AlphaFoldDB" id="A0A7J0DVB2"/>
<comment type="caution">
    <text evidence="8">The sequence shown here is derived from an EMBL/GenBank/DDBJ whole genome shotgun (WGS) entry which is preliminary data.</text>
</comment>
<dbReference type="InterPro" id="IPR036961">
    <property type="entry name" value="Kinesin_motor_dom_sf"/>
</dbReference>
<dbReference type="GO" id="GO:0030048">
    <property type="term" value="P:actin filament-based movement"/>
    <property type="evidence" value="ECO:0007669"/>
    <property type="project" value="UniProtKB-ARBA"/>
</dbReference>
<keyword evidence="2 6" id="KW-0067">ATP-binding</keyword>
<accession>A0A7J0DVB2</accession>
<evidence type="ECO:0000256" key="4">
    <source>
        <dbReference type="ARBA" id="ARBA00023175"/>
    </source>
</evidence>
<dbReference type="Pfam" id="PF00063">
    <property type="entry name" value="Myosin_head"/>
    <property type="match status" value="1"/>
</dbReference>
<comment type="caution">
    <text evidence="6">Lacks conserved residue(s) required for the propagation of feature annotation.</text>
</comment>
<name>A0A7J0DVB2_9ERIC</name>
<dbReference type="Gene3D" id="3.40.850.10">
    <property type="entry name" value="Kinesin motor domain"/>
    <property type="match status" value="1"/>
</dbReference>
<gene>
    <name evidence="8" type="ORF">Acr_00g0080220</name>
</gene>
<dbReference type="InterPro" id="IPR001609">
    <property type="entry name" value="Myosin_head_motor_dom-like"/>
</dbReference>
<evidence type="ECO:0000256" key="6">
    <source>
        <dbReference type="PROSITE-ProRule" id="PRU00782"/>
    </source>
</evidence>
<dbReference type="Gene3D" id="1.10.10.820">
    <property type="match status" value="1"/>
</dbReference>
<dbReference type="PANTHER" id="PTHR13140">
    <property type="entry name" value="MYOSIN"/>
    <property type="match status" value="1"/>
</dbReference>
<evidence type="ECO:0000313" key="9">
    <source>
        <dbReference type="Proteomes" id="UP000585474"/>
    </source>
</evidence>
<dbReference type="SMART" id="SM00242">
    <property type="entry name" value="MYSc"/>
    <property type="match status" value="1"/>
</dbReference>
<dbReference type="EMBL" id="BJWL01000400">
    <property type="protein sequence ID" value="GFS42511.1"/>
    <property type="molecule type" value="Genomic_DNA"/>
</dbReference>
<evidence type="ECO:0000256" key="2">
    <source>
        <dbReference type="ARBA" id="ARBA00022840"/>
    </source>
</evidence>
<evidence type="ECO:0000313" key="8">
    <source>
        <dbReference type="EMBL" id="GFS42511.1"/>
    </source>
</evidence>
<dbReference type="GO" id="GO:0051015">
    <property type="term" value="F:actin filament binding"/>
    <property type="evidence" value="ECO:0007669"/>
    <property type="project" value="TreeGrafter"/>
</dbReference>
<dbReference type="GO" id="GO:0005737">
    <property type="term" value="C:cytoplasm"/>
    <property type="evidence" value="ECO:0007669"/>
    <property type="project" value="TreeGrafter"/>
</dbReference>
<dbReference type="PROSITE" id="PS51456">
    <property type="entry name" value="MYOSIN_MOTOR"/>
    <property type="match status" value="1"/>
</dbReference>
<dbReference type="GO" id="GO:0000146">
    <property type="term" value="F:microfilament motor activity"/>
    <property type="evidence" value="ECO:0007669"/>
    <property type="project" value="TreeGrafter"/>
</dbReference>
<evidence type="ECO:0000256" key="1">
    <source>
        <dbReference type="ARBA" id="ARBA00022741"/>
    </source>
</evidence>
<dbReference type="SUPFAM" id="SSF52540">
    <property type="entry name" value="P-loop containing nucleoside triphosphate hydrolases"/>
    <property type="match status" value="1"/>
</dbReference>
<dbReference type="PANTHER" id="PTHR13140:SF780">
    <property type="entry name" value="MYOSIN-1"/>
    <property type="match status" value="1"/>
</dbReference>
<comment type="similarity">
    <text evidence="6">Belongs to the TRAFAC class myosin-kinesin ATPase superfamily. Myosin family.</text>
</comment>
<dbReference type="GO" id="GO:0016459">
    <property type="term" value="C:myosin complex"/>
    <property type="evidence" value="ECO:0007669"/>
    <property type="project" value="UniProtKB-KW"/>
</dbReference>
<dbReference type="GO" id="GO:0007015">
    <property type="term" value="P:actin filament organization"/>
    <property type="evidence" value="ECO:0007669"/>
    <property type="project" value="TreeGrafter"/>
</dbReference>
<feature type="binding site" evidence="6">
    <location>
        <begin position="4"/>
        <end position="11"/>
    </location>
    <ligand>
        <name>ATP</name>
        <dbReference type="ChEBI" id="CHEBI:30616"/>
    </ligand>
</feature>
<evidence type="ECO:0000259" key="7">
    <source>
        <dbReference type="PROSITE" id="PS51456"/>
    </source>
</evidence>
<proteinExistence type="inferred from homology"/>
<dbReference type="OrthoDB" id="1735728at2759"/>
<organism evidence="8 9">
    <name type="scientific">Actinidia rufa</name>
    <dbReference type="NCBI Taxonomy" id="165716"/>
    <lineage>
        <taxon>Eukaryota</taxon>
        <taxon>Viridiplantae</taxon>
        <taxon>Streptophyta</taxon>
        <taxon>Embryophyta</taxon>
        <taxon>Tracheophyta</taxon>
        <taxon>Spermatophyta</taxon>
        <taxon>Magnoliopsida</taxon>
        <taxon>eudicotyledons</taxon>
        <taxon>Gunneridae</taxon>
        <taxon>Pentapetalae</taxon>
        <taxon>asterids</taxon>
        <taxon>Ericales</taxon>
        <taxon>Actinidiaceae</taxon>
        <taxon>Actinidia</taxon>
    </lineage>
</organism>
<keyword evidence="5 6" id="KW-0009">Actin-binding</keyword>
<evidence type="ECO:0000256" key="3">
    <source>
        <dbReference type="ARBA" id="ARBA00023123"/>
    </source>
</evidence>
<feature type="domain" description="Myosin motor" evidence="7">
    <location>
        <begin position="1"/>
        <end position="272"/>
    </location>
</feature>
<dbReference type="GO" id="GO:0005524">
    <property type="term" value="F:ATP binding"/>
    <property type="evidence" value="ECO:0007669"/>
    <property type="project" value="UniProtKB-UniRule"/>
</dbReference>
<evidence type="ECO:0000256" key="5">
    <source>
        <dbReference type="ARBA" id="ARBA00023203"/>
    </source>
</evidence>
<reference evidence="9" key="1">
    <citation type="submission" date="2019-07" db="EMBL/GenBank/DDBJ databases">
        <title>De Novo Assembly of kiwifruit Actinidia rufa.</title>
        <authorList>
            <person name="Sugita-Konishi S."/>
            <person name="Sato K."/>
            <person name="Mori E."/>
            <person name="Abe Y."/>
            <person name="Kisaki G."/>
            <person name="Hamano K."/>
            <person name="Suezawa K."/>
            <person name="Otani M."/>
            <person name="Fukuda T."/>
            <person name="Manabe T."/>
            <person name="Gomi K."/>
            <person name="Tabuchi M."/>
            <person name="Akimitsu K."/>
            <person name="Kataoka I."/>
        </authorList>
    </citation>
    <scope>NUCLEOTIDE SEQUENCE [LARGE SCALE GENOMIC DNA]</scope>
    <source>
        <strain evidence="9">cv. Fuchu</strain>
    </source>
</reference>
<dbReference type="InterPro" id="IPR027417">
    <property type="entry name" value="P-loop_NTPase"/>
</dbReference>
<protein>
    <submittedName>
        <fullName evidence="8">Myosin 1</fullName>
    </submittedName>
</protein>
<keyword evidence="4 6" id="KW-0505">Motor protein</keyword>
<keyword evidence="3 6" id="KW-0518">Myosin</keyword>